<dbReference type="InterPro" id="IPR001611">
    <property type="entry name" value="Leu-rich_rpt"/>
</dbReference>
<dbReference type="GO" id="GO:0002224">
    <property type="term" value="P:toll-like receptor signaling pathway"/>
    <property type="evidence" value="ECO:0007669"/>
    <property type="project" value="TreeGrafter"/>
</dbReference>
<dbReference type="Pfam" id="PF00560">
    <property type="entry name" value="LRR_1"/>
    <property type="match status" value="1"/>
</dbReference>
<organism evidence="19 20">
    <name type="scientific">Gouania willdenowi</name>
    <name type="common">Blunt-snouted clingfish</name>
    <name type="synonym">Lepadogaster willdenowi</name>
    <dbReference type="NCBI Taxonomy" id="441366"/>
    <lineage>
        <taxon>Eukaryota</taxon>
        <taxon>Metazoa</taxon>
        <taxon>Chordata</taxon>
        <taxon>Craniata</taxon>
        <taxon>Vertebrata</taxon>
        <taxon>Euteleostomi</taxon>
        <taxon>Actinopterygii</taxon>
        <taxon>Neopterygii</taxon>
        <taxon>Teleostei</taxon>
        <taxon>Neoteleostei</taxon>
        <taxon>Acanthomorphata</taxon>
        <taxon>Ovalentaria</taxon>
        <taxon>Blenniimorphae</taxon>
        <taxon>Blenniiformes</taxon>
        <taxon>Gobiesocoidei</taxon>
        <taxon>Gobiesocidae</taxon>
        <taxon>Gobiesocinae</taxon>
        <taxon>Gouania</taxon>
    </lineage>
</organism>
<evidence type="ECO:0000256" key="11">
    <source>
        <dbReference type="ARBA" id="ARBA00023136"/>
    </source>
</evidence>
<dbReference type="Ensembl" id="ENSGWIT00000060789.1">
    <property type="protein sequence ID" value="ENSGWIP00000056501.1"/>
    <property type="gene ID" value="ENSGWIG00000026754.1"/>
</dbReference>
<dbReference type="PROSITE" id="PS50104">
    <property type="entry name" value="TIR"/>
    <property type="match status" value="1"/>
</dbReference>
<dbReference type="OrthoDB" id="10006997at2759"/>
<dbReference type="Ensembl" id="ENSGWIT00000060786.1">
    <property type="protein sequence ID" value="ENSGWIP00000056498.1"/>
    <property type="gene ID" value="ENSGWIG00000026754.1"/>
</dbReference>
<dbReference type="InterPro" id="IPR000483">
    <property type="entry name" value="Cys-rich_flank_reg_C"/>
</dbReference>
<dbReference type="Pfam" id="PF13855">
    <property type="entry name" value="LRR_8"/>
    <property type="match status" value="4"/>
</dbReference>
<name>A0A8C5I7D6_GOUWI</name>
<evidence type="ECO:0000256" key="12">
    <source>
        <dbReference type="ARBA" id="ARBA00023170"/>
    </source>
</evidence>
<dbReference type="AlphaFoldDB" id="A0A8C5I7D6"/>
<sequence length="1028" mass="118261">MTVIGWLHMLLLCLHCHYEAPVAASKITWMSRRFPCDVTNNTSQVFFDCKGRHLSKVPSEITENATKLDLSRNDLQSISRKSFLNLHSLVELNLNHATNSSQLKIGKHAFENLKGLRVLRLSSNNLSEIPANIPENVNLLELNSNKITFVNSSTFAGLRKITELFFARNCYSWNPCGKAIIVQQNSFINMNKLQTLKIGYNNLTEVPKFIPKSLLYLSLECNQIPYISKEDFSQLCNLKKLEIQGNCPRCLNAPFPCVPCQNQTLAIHPDAFRSLTQLEILNLGGNSLTFINQSWFEPLKNLKKLLLSLNFLMDVITGEATFLQFLKHLRVIDLSFNYGLKKYPETVNLSSYFSNLTSLETLHMEALVFQKIGPHTFAPLHKLTNFSSINLGTNFIIHSDKNVFKPFKHLRMLYLAENWLHPPPQNKTNNLHSGYDQSSDLSVFIPSIRESHDEEYYLTHGLIKQQCFDSGKVLILSSNNIFFISPAQFEGYGNIACLNLSVNGFSAALNGTEFSLLPNLTYLDLSFNKVDFAFDHAFQELKKLEVLDISNNEHYFKAFGITHNLNFTRNLPVLRVLNMSHNSISRLTTKQMYSNSLAELQFTHNYLGTLWKENDHTYEKLFVNLVNLTVLDISYNSIRKIPANIYQHLPRNLSVLCIAHNLLQSFEWEKLNFHQLQTLDLSNNFLSHIAGIGSNIPRTLTYLDLSVNKIFHLEDGFLEGAKSLTTLSLNHNRLSLVNQSSFKTRSDNQLQTLFLWNNPFQCTCDSLEFILWLESSNIKIPRLTTKVTCGTPENQKGNALIYFEIQQCVDDSQAFLIYLFTTSVTIIFMLAAILSHLFYWDASYIIHYVKARLKGYKSLKSQDCCYSLFVTYDTRDPHVSEWVLRNLRVRLEEEAGEKHLPLCLEERDWPPGVALVDNLAQSIQYSRKTLFVLTEGYIKTGIFKLAMYLAHQRLLDENVDVIVLLMLEPVLQHSHFLRLRRRLCGESVIEWPKTAAAEPWFWQKLKNVVKIDNQVMYSKTYKRYFTSK</sequence>
<keyword evidence="13" id="KW-0325">Glycoprotein</keyword>
<dbReference type="InterPro" id="IPR035897">
    <property type="entry name" value="Toll_tir_struct_dom_sf"/>
</dbReference>
<dbReference type="SMART" id="SM00082">
    <property type="entry name" value="LRRCT"/>
    <property type="match status" value="1"/>
</dbReference>
<feature type="domain" description="TIR" evidence="18">
    <location>
        <begin position="864"/>
        <end position="1009"/>
    </location>
</feature>
<dbReference type="PANTHER" id="PTHR47410:SF1">
    <property type="entry name" value="TOLL-LIKE RECEPTOR 8"/>
    <property type="match status" value="1"/>
</dbReference>
<comment type="subcellular location">
    <subcellularLocation>
        <location evidence="15">Endomembrane system</location>
        <topology evidence="15">Single-pass type I membrane protein</topology>
    </subcellularLocation>
    <subcellularLocation>
        <location evidence="1">Endosome</location>
    </subcellularLocation>
</comment>
<keyword evidence="6 17" id="KW-0732">Signal</keyword>
<evidence type="ECO:0000256" key="8">
    <source>
        <dbReference type="ARBA" id="ARBA00022753"/>
    </source>
</evidence>
<keyword evidence="9" id="KW-0391">Immunity</keyword>
<reference evidence="19" key="1">
    <citation type="submission" date="2020-06" db="EMBL/GenBank/DDBJ databases">
        <authorList>
            <consortium name="Wellcome Sanger Institute Data Sharing"/>
        </authorList>
    </citation>
    <scope>NUCLEOTIDE SEQUENCE [LARGE SCALE GENOMIC DNA]</scope>
</reference>
<dbReference type="Gene3D" id="3.40.50.10140">
    <property type="entry name" value="Toll/interleukin-1 receptor homology (TIR) domain"/>
    <property type="match status" value="1"/>
</dbReference>
<evidence type="ECO:0000256" key="17">
    <source>
        <dbReference type="SAM" id="SignalP"/>
    </source>
</evidence>
<dbReference type="Gene3D" id="3.80.10.10">
    <property type="entry name" value="Ribonuclease Inhibitor"/>
    <property type="match status" value="1"/>
</dbReference>
<evidence type="ECO:0000256" key="6">
    <source>
        <dbReference type="ARBA" id="ARBA00022729"/>
    </source>
</evidence>
<evidence type="ECO:0000256" key="15">
    <source>
        <dbReference type="ARBA" id="ARBA00046288"/>
    </source>
</evidence>
<evidence type="ECO:0000256" key="16">
    <source>
        <dbReference type="SAM" id="Phobius"/>
    </source>
</evidence>
<dbReference type="GO" id="GO:0005886">
    <property type="term" value="C:plasma membrane"/>
    <property type="evidence" value="ECO:0007669"/>
    <property type="project" value="TreeGrafter"/>
</dbReference>
<keyword evidence="3" id="KW-0399">Innate immunity</keyword>
<dbReference type="SUPFAM" id="SSF52200">
    <property type="entry name" value="Toll/Interleukin receptor TIR domain"/>
    <property type="match status" value="1"/>
</dbReference>
<evidence type="ECO:0000259" key="18">
    <source>
        <dbReference type="PROSITE" id="PS50104"/>
    </source>
</evidence>
<feature type="chain" id="PRO_5044680780" evidence="17">
    <location>
        <begin position="25"/>
        <end position="1028"/>
    </location>
</feature>
<keyword evidence="4" id="KW-0433">Leucine-rich repeat</keyword>
<dbReference type="SUPFAM" id="SSF52058">
    <property type="entry name" value="L domain-like"/>
    <property type="match status" value="3"/>
</dbReference>
<dbReference type="GO" id="GO:0007249">
    <property type="term" value="P:canonical NF-kappaB signal transduction"/>
    <property type="evidence" value="ECO:0007669"/>
    <property type="project" value="TreeGrafter"/>
</dbReference>
<keyword evidence="14" id="KW-0395">Inflammatory response</keyword>
<protein>
    <submittedName>
        <fullName evidence="19">Toll-like receptor 8</fullName>
    </submittedName>
</protein>
<evidence type="ECO:0000256" key="7">
    <source>
        <dbReference type="ARBA" id="ARBA00022737"/>
    </source>
</evidence>
<evidence type="ECO:0000256" key="14">
    <source>
        <dbReference type="ARBA" id="ARBA00023198"/>
    </source>
</evidence>
<keyword evidence="5 16" id="KW-0812">Transmembrane</keyword>
<dbReference type="GO" id="GO:0038187">
    <property type="term" value="F:pattern recognition receptor activity"/>
    <property type="evidence" value="ECO:0007669"/>
    <property type="project" value="TreeGrafter"/>
</dbReference>
<keyword evidence="12" id="KW-0675">Receptor</keyword>
<evidence type="ECO:0000313" key="19">
    <source>
        <dbReference type="Ensembl" id="ENSGWIP00000056498.1"/>
    </source>
</evidence>
<evidence type="ECO:0000256" key="9">
    <source>
        <dbReference type="ARBA" id="ARBA00022859"/>
    </source>
</evidence>
<reference evidence="19" key="2">
    <citation type="submission" date="2025-05" db="UniProtKB">
        <authorList>
            <consortium name="Ensembl"/>
        </authorList>
    </citation>
    <scope>IDENTIFICATION</scope>
</reference>
<keyword evidence="7" id="KW-0677">Repeat</keyword>
<keyword evidence="10 16" id="KW-1133">Transmembrane helix</keyword>
<dbReference type="GO" id="GO:0032755">
    <property type="term" value="P:positive regulation of interleukin-6 production"/>
    <property type="evidence" value="ECO:0007669"/>
    <property type="project" value="TreeGrafter"/>
</dbReference>
<proteinExistence type="inferred from homology"/>
<dbReference type="GO" id="GO:0005768">
    <property type="term" value="C:endosome"/>
    <property type="evidence" value="ECO:0007669"/>
    <property type="project" value="UniProtKB-SubCell"/>
</dbReference>
<feature type="signal peptide" evidence="17">
    <location>
        <begin position="1"/>
        <end position="24"/>
    </location>
</feature>
<dbReference type="SMART" id="SM00369">
    <property type="entry name" value="LRR_TYP"/>
    <property type="match status" value="12"/>
</dbReference>
<dbReference type="SMART" id="SM00365">
    <property type="entry name" value="LRR_SD22"/>
    <property type="match status" value="6"/>
</dbReference>
<evidence type="ECO:0000256" key="5">
    <source>
        <dbReference type="ARBA" id="ARBA00022692"/>
    </source>
</evidence>
<dbReference type="InterPro" id="IPR032675">
    <property type="entry name" value="LRR_dom_sf"/>
</dbReference>
<dbReference type="Pfam" id="PF01582">
    <property type="entry name" value="TIR"/>
    <property type="match status" value="1"/>
</dbReference>
<dbReference type="GO" id="GO:0006954">
    <property type="term" value="P:inflammatory response"/>
    <property type="evidence" value="ECO:0007669"/>
    <property type="project" value="UniProtKB-KW"/>
</dbReference>
<dbReference type="GO" id="GO:0051607">
    <property type="term" value="P:defense response to virus"/>
    <property type="evidence" value="ECO:0007669"/>
    <property type="project" value="TreeGrafter"/>
</dbReference>
<evidence type="ECO:0000256" key="4">
    <source>
        <dbReference type="ARBA" id="ARBA00022614"/>
    </source>
</evidence>
<keyword evidence="20" id="KW-1185">Reference proteome</keyword>
<feature type="transmembrane region" description="Helical" evidence="16">
    <location>
        <begin position="815"/>
        <end position="840"/>
    </location>
</feature>
<evidence type="ECO:0000313" key="20">
    <source>
        <dbReference type="Proteomes" id="UP000694680"/>
    </source>
</evidence>
<comment type="similarity">
    <text evidence="2">Belongs to the Toll-like receptor family.</text>
</comment>
<dbReference type="InterPro" id="IPR000157">
    <property type="entry name" value="TIR_dom"/>
</dbReference>
<evidence type="ECO:0000256" key="2">
    <source>
        <dbReference type="ARBA" id="ARBA00009634"/>
    </source>
</evidence>
<dbReference type="PANTHER" id="PTHR47410">
    <property type="entry name" value="TOLL-LIKE RECEPTOR 7-RELATED"/>
    <property type="match status" value="1"/>
</dbReference>
<accession>A0A8C5I7D6</accession>
<evidence type="ECO:0000256" key="1">
    <source>
        <dbReference type="ARBA" id="ARBA00004177"/>
    </source>
</evidence>
<keyword evidence="8" id="KW-0967">Endosome</keyword>
<dbReference type="SMART" id="SM00364">
    <property type="entry name" value="LRR_BAC"/>
    <property type="match status" value="3"/>
</dbReference>
<evidence type="ECO:0000256" key="3">
    <source>
        <dbReference type="ARBA" id="ARBA00022588"/>
    </source>
</evidence>
<dbReference type="GO" id="GO:0045087">
    <property type="term" value="P:innate immune response"/>
    <property type="evidence" value="ECO:0007669"/>
    <property type="project" value="UniProtKB-KW"/>
</dbReference>
<dbReference type="GO" id="GO:1902533">
    <property type="term" value="P:positive regulation of intracellular signal transduction"/>
    <property type="evidence" value="ECO:0007669"/>
    <property type="project" value="UniProtKB-ARBA"/>
</dbReference>
<dbReference type="SMART" id="SM00255">
    <property type="entry name" value="TIR"/>
    <property type="match status" value="1"/>
</dbReference>
<dbReference type="Proteomes" id="UP000694680">
    <property type="component" value="Chromosome 21"/>
</dbReference>
<evidence type="ECO:0000256" key="10">
    <source>
        <dbReference type="ARBA" id="ARBA00022989"/>
    </source>
</evidence>
<dbReference type="InterPro" id="IPR003591">
    <property type="entry name" value="Leu-rich_rpt_typical-subtyp"/>
</dbReference>
<evidence type="ECO:0000256" key="13">
    <source>
        <dbReference type="ARBA" id="ARBA00023180"/>
    </source>
</evidence>
<dbReference type="PROSITE" id="PS51450">
    <property type="entry name" value="LRR"/>
    <property type="match status" value="4"/>
</dbReference>
<gene>
    <name evidence="19" type="primary">LOC114455044</name>
</gene>
<keyword evidence="11 16" id="KW-0472">Membrane</keyword>
<dbReference type="FunFam" id="3.40.50.10140:FF:000003">
    <property type="entry name" value="Toll-like receptor 7"/>
    <property type="match status" value="1"/>
</dbReference>